<feature type="region of interest" description="Disordered" evidence="1">
    <location>
        <begin position="20"/>
        <end position="47"/>
    </location>
</feature>
<name>A0A1V6VUF2_PENNA</name>
<comment type="caution">
    <text evidence="2">The sequence shown here is derived from an EMBL/GenBank/DDBJ whole genome shotgun (WGS) entry which is preliminary data.</text>
</comment>
<evidence type="ECO:0000313" key="2">
    <source>
        <dbReference type="EMBL" id="OQE54305.1"/>
    </source>
</evidence>
<dbReference type="EMBL" id="MOOB01000454">
    <property type="protein sequence ID" value="OQE54305.1"/>
    <property type="molecule type" value="Genomic_DNA"/>
</dbReference>
<reference evidence="3" key="1">
    <citation type="journal article" date="2017" name="Nat. Microbiol.">
        <title>Global analysis of biosynthetic gene clusters reveals vast potential of secondary metabolite production in Penicillium species.</title>
        <authorList>
            <person name="Nielsen J.C."/>
            <person name="Grijseels S."/>
            <person name="Prigent S."/>
            <person name="Ji B."/>
            <person name="Dainat J."/>
            <person name="Nielsen K.F."/>
            <person name="Frisvad J.C."/>
            <person name="Workman M."/>
            <person name="Nielsen J."/>
        </authorList>
    </citation>
    <scope>NUCLEOTIDE SEQUENCE [LARGE SCALE GENOMIC DNA]</scope>
    <source>
        <strain evidence="3">IBT 13039</strain>
    </source>
</reference>
<gene>
    <name evidence="2" type="ORF">PENNAL_c0454G02182</name>
</gene>
<dbReference type="AlphaFoldDB" id="A0A1V6VUF2"/>
<protein>
    <submittedName>
        <fullName evidence="2">Uncharacterized protein</fullName>
    </submittedName>
</protein>
<evidence type="ECO:0000256" key="1">
    <source>
        <dbReference type="SAM" id="MobiDB-lite"/>
    </source>
</evidence>
<accession>A0A1V6VUF2</accession>
<keyword evidence="3" id="KW-1185">Reference proteome</keyword>
<dbReference type="Proteomes" id="UP000191691">
    <property type="component" value="Unassembled WGS sequence"/>
</dbReference>
<evidence type="ECO:0000313" key="3">
    <source>
        <dbReference type="Proteomes" id="UP000191691"/>
    </source>
</evidence>
<feature type="non-terminal residue" evidence="2">
    <location>
        <position position="47"/>
    </location>
</feature>
<proteinExistence type="predicted"/>
<sequence length="47" mass="5547">MNSNMLFSVSFDQNLSKRYLPPLPNWNAHDDQPAHPQRRPQMTLTDH</sequence>
<organism evidence="2 3">
    <name type="scientific">Penicillium nalgiovense</name>
    <dbReference type="NCBI Taxonomy" id="60175"/>
    <lineage>
        <taxon>Eukaryota</taxon>
        <taxon>Fungi</taxon>
        <taxon>Dikarya</taxon>
        <taxon>Ascomycota</taxon>
        <taxon>Pezizomycotina</taxon>
        <taxon>Eurotiomycetes</taxon>
        <taxon>Eurotiomycetidae</taxon>
        <taxon>Eurotiales</taxon>
        <taxon>Aspergillaceae</taxon>
        <taxon>Penicillium</taxon>
    </lineage>
</organism>